<feature type="compositionally biased region" description="Low complexity" evidence="1">
    <location>
        <begin position="293"/>
        <end position="318"/>
    </location>
</feature>
<evidence type="ECO:0000256" key="1">
    <source>
        <dbReference type="SAM" id="MobiDB-lite"/>
    </source>
</evidence>
<dbReference type="AlphaFoldDB" id="A0A9W6F9T7"/>
<feature type="compositionally biased region" description="Low complexity" evidence="1">
    <location>
        <begin position="585"/>
        <end position="598"/>
    </location>
</feature>
<organism evidence="2 3">
    <name type="scientific">Pleodorina starrii</name>
    <dbReference type="NCBI Taxonomy" id="330485"/>
    <lineage>
        <taxon>Eukaryota</taxon>
        <taxon>Viridiplantae</taxon>
        <taxon>Chlorophyta</taxon>
        <taxon>core chlorophytes</taxon>
        <taxon>Chlorophyceae</taxon>
        <taxon>CS clade</taxon>
        <taxon>Chlamydomonadales</taxon>
        <taxon>Volvocaceae</taxon>
        <taxon>Pleodorina</taxon>
    </lineage>
</organism>
<comment type="caution">
    <text evidence="2">The sequence shown here is derived from an EMBL/GenBank/DDBJ whole genome shotgun (WGS) entry which is preliminary data.</text>
</comment>
<feature type="compositionally biased region" description="Low complexity" evidence="1">
    <location>
        <begin position="99"/>
        <end position="115"/>
    </location>
</feature>
<feature type="compositionally biased region" description="Low complexity" evidence="1">
    <location>
        <begin position="227"/>
        <end position="237"/>
    </location>
</feature>
<dbReference type="Proteomes" id="UP001165080">
    <property type="component" value="Unassembled WGS sequence"/>
</dbReference>
<accession>A0A9W6F9T7</accession>
<keyword evidence="3" id="KW-1185">Reference proteome</keyword>
<proteinExistence type="predicted"/>
<feature type="region of interest" description="Disordered" evidence="1">
    <location>
        <begin position="571"/>
        <end position="598"/>
    </location>
</feature>
<evidence type="ECO:0000313" key="2">
    <source>
        <dbReference type="EMBL" id="GLC60961.1"/>
    </source>
</evidence>
<sequence>MSQPVDVFITESELAEGRKAKRTTCLKIDQQTLRPVHCVSRPGLSTGTLFNRSEPQRTGRYLTDKEMASMYDKFVGASSLNNAAVRLEHEEREATSLQPSPSCSTAASSRASRAPYFDSGDRAPPPPSASVAVAMAAAGCDVPSQVHPDDQARERAAAAAAMKYVAPKIAKKYGITQSITPAGPRAAAAAAAARGPAGGARGAAASGRGGGGRGGASGAAADRPQADDSTSSLASSSGGDGRPPRPRSAAFNTTSREQARRAGSHFVWGGHSDVPPPGKYNPKYSATDKDQHAPLLGAAPAAAAAAAGSRARRPSSAPTHRTPDNADTGPSPAPNHDAQAAAAAQPPGASSSAARRSLGHRHSSQSAAAAAGGGGGGGSGGGVTGLLRLTSEARSQLHQRHEELFGAAHKVHPRRPEGPPGSSSFKAAQRKPLYETGGPAAQLFGEYFKEGYDSLIRKPPRPSSAFHTQSQRQYSPLGETSPGVGPGSYGQNLPGTNTGRHVPAGHPGLSRTPDWSRTTPRPTSAPPARPPPASALHQGYWGPDGPTTSLFPDDPDYSELNGVRMLQERTPLRPTSAVPSRKPSQQQQQQQQQWHAPAAAAAAVGTAAGAPGSAATAAAAAAAQGCGDGRPLVYVGPERYGELTSAGLAKRVPGGAFGTATRQGTCQGMRAIANPHVTPPAAVLVKPATDLSYDYDYAVEGHRGRQPAWHLPLNRNALSQQWIEASAATYMPYLS</sequence>
<feature type="compositionally biased region" description="Polar residues" evidence="1">
    <location>
        <begin position="465"/>
        <end position="474"/>
    </location>
</feature>
<gene>
    <name evidence="2" type="primary">PLEST002546</name>
    <name evidence="2" type="ORF">PLESTB_001700300</name>
</gene>
<feature type="region of interest" description="Disordered" evidence="1">
    <location>
        <begin position="455"/>
        <end position="559"/>
    </location>
</feature>
<protein>
    <submittedName>
        <fullName evidence="2">Uncharacterized protein</fullName>
    </submittedName>
</protein>
<feature type="region of interest" description="Disordered" evidence="1">
    <location>
        <begin position="197"/>
        <end position="385"/>
    </location>
</feature>
<reference evidence="2 3" key="1">
    <citation type="journal article" date="2023" name="Commun. Biol.">
        <title>Reorganization of the ancestral sex-determining regions during the evolution of trioecy in Pleodorina starrii.</title>
        <authorList>
            <person name="Takahashi K."/>
            <person name="Suzuki S."/>
            <person name="Kawai-Toyooka H."/>
            <person name="Yamamoto K."/>
            <person name="Hamaji T."/>
            <person name="Ootsuki R."/>
            <person name="Yamaguchi H."/>
            <person name="Kawachi M."/>
            <person name="Higashiyama T."/>
            <person name="Nozaki H."/>
        </authorList>
    </citation>
    <scope>NUCLEOTIDE SEQUENCE [LARGE SCALE GENOMIC DNA]</scope>
    <source>
        <strain evidence="2 3">NIES-4479</strain>
    </source>
</reference>
<feature type="compositionally biased region" description="Polar residues" evidence="1">
    <location>
        <begin position="489"/>
        <end position="499"/>
    </location>
</feature>
<feature type="compositionally biased region" description="Low complexity" evidence="1">
    <location>
        <begin position="338"/>
        <end position="356"/>
    </location>
</feature>
<evidence type="ECO:0000313" key="3">
    <source>
        <dbReference type="Proteomes" id="UP001165080"/>
    </source>
</evidence>
<name>A0A9W6F9T7_9CHLO</name>
<feature type="compositionally biased region" description="Pro residues" evidence="1">
    <location>
        <begin position="523"/>
        <end position="533"/>
    </location>
</feature>
<feature type="region of interest" description="Disordered" evidence="1">
    <location>
        <begin position="408"/>
        <end position="427"/>
    </location>
</feature>
<feature type="region of interest" description="Disordered" evidence="1">
    <location>
        <begin position="89"/>
        <end position="129"/>
    </location>
</feature>
<feature type="compositionally biased region" description="Gly residues" evidence="1">
    <location>
        <begin position="371"/>
        <end position="384"/>
    </location>
</feature>
<feature type="compositionally biased region" description="Gly residues" evidence="1">
    <location>
        <begin position="197"/>
        <end position="217"/>
    </location>
</feature>
<dbReference type="EMBL" id="BRXU01000040">
    <property type="protein sequence ID" value="GLC60961.1"/>
    <property type="molecule type" value="Genomic_DNA"/>
</dbReference>